<sequence>MRAMEQNLIGMTREMEKLHIDVLNADNRARAPNQYCVGYANPDASYPPPVEGGGANVDGYGRTLVHMGVGSAGDWIIPYISSNGEVSSVAFGGATTSNAGGVIHWLGPFDPSLARWST</sequence>
<dbReference type="OrthoDB" id="1899348at2759"/>
<dbReference type="Proteomes" id="UP000886885">
    <property type="component" value="Chromosome 18D"/>
</dbReference>
<proteinExistence type="predicted"/>
<evidence type="ECO:0000313" key="1">
    <source>
        <dbReference type="EMBL" id="KAG6739802.1"/>
    </source>
</evidence>
<accession>A0A8X7XZN2</accession>
<dbReference type="AlphaFoldDB" id="A0A8X7XZN2"/>
<gene>
    <name evidence="1" type="ORF">POTOM_057417</name>
</gene>
<comment type="caution">
    <text evidence="1">The sequence shown here is derived from an EMBL/GenBank/DDBJ whole genome shotgun (WGS) entry which is preliminary data.</text>
</comment>
<organism evidence="1 2">
    <name type="scientific">Populus tomentosa</name>
    <name type="common">Chinese white poplar</name>
    <dbReference type="NCBI Taxonomy" id="118781"/>
    <lineage>
        <taxon>Eukaryota</taxon>
        <taxon>Viridiplantae</taxon>
        <taxon>Streptophyta</taxon>
        <taxon>Embryophyta</taxon>
        <taxon>Tracheophyta</taxon>
        <taxon>Spermatophyta</taxon>
        <taxon>Magnoliopsida</taxon>
        <taxon>eudicotyledons</taxon>
        <taxon>Gunneridae</taxon>
        <taxon>Pentapetalae</taxon>
        <taxon>rosids</taxon>
        <taxon>fabids</taxon>
        <taxon>Malpighiales</taxon>
        <taxon>Salicaceae</taxon>
        <taxon>Saliceae</taxon>
        <taxon>Populus</taxon>
    </lineage>
</organism>
<protein>
    <submittedName>
        <fullName evidence="1">Uncharacterized protein</fullName>
    </submittedName>
</protein>
<evidence type="ECO:0000313" key="2">
    <source>
        <dbReference type="Proteomes" id="UP000886885"/>
    </source>
</evidence>
<dbReference type="EMBL" id="JAAWWB010000036">
    <property type="protein sequence ID" value="KAG6739802.1"/>
    <property type="molecule type" value="Genomic_DNA"/>
</dbReference>
<keyword evidence="2" id="KW-1185">Reference proteome</keyword>
<reference evidence="1" key="1">
    <citation type="journal article" date="2020" name="bioRxiv">
        <title>Hybrid origin of Populus tomentosa Carr. identified through genome sequencing and phylogenomic analysis.</title>
        <authorList>
            <person name="An X."/>
            <person name="Gao K."/>
            <person name="Chen Z."/>
            <person name="Li J."/>
            <person name="Yang X."/>
            <person name="Yang X."/>
            <person name="Zhou J."/>
            <person name="Guo T."/>
            <person name="Zhao T."/>
            <person name="Huang S."/>
            <person name="Miao D."/>
            <person name="Khan W.U."/>
            <person name="Rao P."/>
            <person name="Ye M."/>
            <person name="Lei B."/>
            <person name="Liao W."/>
            <person name="Wang J."/>
            <person name="Ji L."/>
            <person name="Li Y."/>
            <person name="Guo B."/>
            <person name="Mustafa N.S."/>
            <person name="Li S."/>
            <person name="Yun Q."/>
            <person name="Keller S.R."/>
            <person name="Mao J."/>
            <person name="Zhang R."/>
            <person name="Strauss S.H."/>
        </authorList>
    </citation>
    <scope>NUCLEOTIDE SEQUENCE</scope>
    <source>
        <strain evidence="1">GM15</strain>
        <tissue evidence="1">Leaf</tissue>
    </source>
</reference>
<name>A0A8X7XZN2_POPTO</name>